<dbReference type="GO" id="GO:0003755">
    <property type="term" value="F:peptidyl-prolyl cis-trans isomerase activity"/>
    <property type="evidence" value="ECO:0007669"/>
    <property type="project" value="UniProtKB-KW"/>
</dbReference>
<sequence length="217" mass="24191">MAMIMEAAIKSPLLPLNPMSILQVRDLKQAVDICIPNLSSQRACFPLHLRPRLTEQSLRAHRKFLPPICAATSDIEEAEVSSSHFEDFSVARTCITDDAELKINVEVSGAKTREVFDSVFDKMVAAAQPIPGFRREKGGKTPNIPRDILLEVLGPSKVYKQVIKSIINSTVADYVQKNGLKVSKNLKVEQSYEDLEAEFEPDETFSFDATIQLIKSN</sequence>
<accession>A0A6P8DF21</accession>
<evidence type="ECO:0000256" key="2">
    <source>
        <dbReference type="ARBA" id="ARBA00005464"/>
    </source>
</evidence>
<evidence type="ECO:0000256" key="1">
    <source>
        <dbReference type="ARBA" id="ARBA00000971"/>
    </source>
</evidence>
<dbReference type="GO" id="GO:0015031">
    <property type="term" value="P:protein transport"/>
    <property type="evidence" value="ECO:0007669"/>
    <property type="project" value="InterPro"/>
</dbReference>
<evidence type="ECO:0000256" key="7">
    <source>
        <dbReference type="ARBA" id="ARBA00024849"/>
    </source>
</evidence>
<dbReference type="FunFam" id="3.30.70.1050:FF:000004">
    <property type="entry name" value="Trigger factor"/>
    <property type="match status" value="1"/>
</dbReference>
<feature type="domain" description="Trigger factor ribosome-binding bacterial" evidence="8">
    <location>
        <begin position="97"/>
        <end position="213"/>
    </location>
</feature>
<dbReference type="GO" id="GO:0043022">
    <property type="term" value="F:ribosome binding"/>
    <property type="evidence" value="ECO:0007669"/>
    <property type="project" value="TreeGrafter"/>
</dbReference>
<keyword evidence="5" id="KW-0143">Chaperone</keyword>
<evidence type="ECO:0000256" key="3">
    <source>
        <dbReference type="ARBA" id="ARBA00013194"/>
    </source>
</evidence>
<dbReference type="Gene3D" id="3.30.70.1050">
    <property type="entry name" value="Trigger factor ribosome-binding domain"/>
    <property type="match status" value="1"/>
</dbReference>
<dbReference type="InterPro" id="IPR008881">
    <property type="entry name" value="Trigger_fac_ribosome-bd_bac"/>
</dbReference>
<dbReference type="Pfam" id="PF05697">
    <property type="entry name" value="Trigger_N"/>
    <property type="match status" value="1"/>
</dbReference>
<keyword evidence="6" id="KW-0413">Isomerase</keyword>
<dbReference type="InterPro" id="IPR005215">
    <property type="entry name" value="Trig_fac"/>
</dbReference>
<dbReference type="PANTHER" id="PTHR30560">
    <property type="entry name" value="TRIGGER FACTOR CHAPERONE AND PEPTIDYL-PROLYL CIS/TRANS ISOMERASE"/>
    <property type="match status" value="1"/>
</dbReference>
<dbReference type="SUPFAM" id="SSF102735">
    <property type="entry name" value="Trigger factor ribosome-binding domain"/>
    <property type="match status" value="1"/>
</dbReference>
<dbReference type="AlphaFoldDB" id="A0A6P8DF21"/>
<proteinExistence type="inferred from homology"/>
<dbReference type="RefSeq" id="XP_031395190.1">
    <property type="nucleotide sequence ID" value="XM_031539330.1"/>
</dbReference>
<evidence type="ECO:0000313" key="9">
    <source>
        <dbReference type="Proteomes" id="UP000515151"/>
    </source>
</evidence>
<dbReference type="GO" id="GO:0051083">
    <property type="term" value="P:'de novo' cotranslational protein folding"/>
    <property type="evidence" value="ECO:0007669"/>
    <property type="project" value="TreeGrafter"/>
</dbReference>
<dbReference type="GO" id="GO:0043335">
    <property type="term" value="P:protein unfolding"/>
    <property type="evidence" value="ECO:0007669"/>
    <property type="project" value="TreeGrafter"/>
</dbReference>
<reference evidence="10" key="2">
    <citation type="submission" date="2025-08" db="UniProtKB">
        <authorList>
            <consortium name="RefSeq"/>
        </authorList>
    </citation>
    <scope>IDENTIFICATION</scope>
    <source>
        <tissue evidence="10">Leaf</tissue>
    </source>
</reference>
<evidence type="ECO:0000256" key="6">
    <source>
        <dbReference type="ARBA" id="ARBA00023235"/>
    </source>
</evidence>
<evidence type="ECO:0000259" key="8">
    <source>
        <dbReference type="Pfam" id="PF05697"/>
    </source>
</evidence>
<dbReference type="Proteomes" id="UP000515151">
    <property type="component" value="Chromosome 4"/>
</dbReference>
<protein>
    <recommendedName>
        <fullName evidence="3">peptidylprolyl isomerase</fullName>
        <ecNumber evidence="3">5.2.1.8</ecNumber>
    </recommendedName>
</protein>
<keyword evidence="4" id="KW-0697">Rotamase</keyword>
<name>A0A6P8DF21_PUNGR</name>
<evidence type="ECO:0000256" key="5">
    <source>
        <dbReference type="ARBA" id="ARBA00023186"/>
    </source>
</evidence>
<comment type="function">
    <text evidence="7">Involved in protein export. Acts as a chaperone by maintaining the newly synthesized protein in an open conformation. Functions as a peptidyl-prolyl cis-trans isomerase.</text>
</comment>
<evidence type="ECO:0000313" key="10">
    <source>
        <dbReference type="RefSeq" id="XP_031395190.1"/>
    </source>
</evidence>
<dbReference type="InterPro" id="IPR036611">
    <property type="entry name" value="Trigger_fac_ribosome-bd_sf"/>
</dbReference>
<comment type="similarity">
    <text evidence="2">Belongs to the FKBP-type PPIase family. Tig subfamily.</text>
</comment>
<dbReference type="OrthoDB" id="1881930at2759"/>
<gene>
    <name evidence="10" type="primary">LOC116206452</name>
</gene>
<organism evidence="9 10">
    <name type="scientific">Punica granatum</name>
    <name type="common">Pomegranate</name>
    <dbReference type="NCBI Taxonomy" id="22663"/>
    <lineage>
        <taxon>Eukaryota</taxon>
        <taxon>Viridiplantae</taxon>
        <taxon>Streptophyta</taxon>
        <taxon>Embryophyta</taxon>
        <taxon>Tracheophyta</taxon>
        <taxon>Spermatophyta</taxon>
        <taxon>Magnoliopsida</taxon>
        <taxon>eudicotyledons</taxon>
        <taxon>Gunneridae</taxon>
        <taxon>Pentapetalae</taxon>
        <taxon>rosids</taxon>
        <taxon>malvids</taxon>
        <taxon>Myrtales</taxon>
        <taxon>Lythraceae</taxon>
        <taxon>Punica</taxon>
    </lineage>
</organism>
<dbReference type="PANTHER" id="PTHR30560:SF5">
    <property type="entry name" value="OS09G0515400 PROTEIN"/>
    <property type="match status" value="1"/>
</dbReference>
<reference evidence="9" key="1">
    <citation type="journal article" date="2020" name="Plant Biotechnol. J.">
        <title>The pomegranate (Punica granatum L.) draft genome dissects genetic divergence between soft- and hard-seeded cultivars.</title>
        <authorList>
            <person name="Luo X."/>
            <person name="Li H."/>
            <person name="Wu Z."/>
            <person name="Yao W."/>
            <person name="Zhao P."/>
            <person name="Cao D."/>
            <person name="Yu H."/>
            <person name="Li K."/>
            <person name="Poudel K."/>
            <person name="Zhao D."/>
            <person name="Zhang F."/>
            <person name="Xia X."/>
            <person name="Chen L."/>
            <person name="Wang Q."/>
            <person name="Jing D."/>
            <person name="Cao S."/>
        </authorList>
    </citation>
    <scope>NUCLEOTIDE SEQUENCE [LARGE SCALE GENOMIC DNA]</scope>
    <source>
        <strain evidence="9">cv. Tunisia</strain>
    </source>
</reference>
<comment type="catalytic activity">
    <reaction evidence="1">
        <text>[protein]-peptidylproline (omega=180) = [protein]-peptidylproline (omega=0)</text>
        <dbReference type="Rhea" id="RHEA:16237"/>
        <dbReference type="Rhea" id="RHEA-COMP:10747"/>
        <dbReference type="Rhea" id="RHEA-COMP:10748"/>
        <dbReference type="ChEBI" id="CHEBI:83833"/>
        <dbReference type="ChEBI" id="CHEBI:83834"/>
        <dbReference type="EC" id="5.2.1.8"/>
    </reaction>
</comment>
<dbReference type="GO" id="GO:0044183">
    <property type="term" value="F:protein folding chaperone"/>
    <property type="evidence" value="ECO:0007669"/>
    <property type="project" value="TreeGrafter"/>
</dbReference>
<dbReference type="GeneID" id="116206452"/>
<evidence type="ECO:0000256" key="4">
    <source>
        <dbReference type="ARBA" id="ARBA00023110"/>
    </source>
</evidence>
<dbReference type="EC" id="5.2.1.8" evidence="3"/>
<keyword evidence="9" id="KW-1185">Reference proteome</keyword>